<dbReference type="AlphaFoldDB" id="A0A177EKM7"/>
<name>A0A177EKM7_9MICR</name>
<accession>A0A177EKM7</accession>
<dbReference type="InterPro" id="IPR029071">
    <property type="entry name" value="Ubiquitin-like_domsf"/>
</dbReference>
<dbReference type="Proteomes" id="UP000185944">
    <property type="component" value="Unassembled WGS sequence"/>
</dbReference>
<evidence type="ECO:0000313" key="3">
    <source>
        <dbReference type="Proteomes" id="UP000185944"/>
    </source>
</evidence>
<reference evidence="2 3" key="1">
    <citation type="submission" date="2016-02" db="EMBL/GenBank/DDBJ databases">
        <title>Discovery of a natural microsporidian pathogen with a broad tissue tropism in Caenorhabditis elegans.</title>
        <authorList>
            <person name="Luallen R.J."/>
            <person name="Reinke A.W."/>
            <person name="Tong L."/>
            <person name="Botts M.R."/>
            <person name="Felix M.-A."/>
            <person name="Troemel E.R."/>
        </authorList>
    </citation>
    <scope>NUCLEOTIDE SEQUENCE [LARGE SCALE GENOMIC DNA]</scope>
    <source>
        <strain evidence="2 3">JUm2807</strain>
    </source>
</reference>
<gene>
    <name evidence="2" type="ORF">NEDG_00486</name>
</gene>
<keyword evidence="3" id="KW-1185">Reference proteome</keyword>
<protein>
    <submittedName>
        <fullName evidence="2">Ubiquitin-like protein Nedd8</fullName>
    </submittedName>
</protein>
<dbReference type="PANTHER" id="PTHR10666">
    <property type="entry name" value="UBIQUITIN"/>
    <property type="match status" value="1"/>
</dbReference>
<dbReference type="Gene3D" id="3.10.20.90">
    <property type="entry name" value="Phosphatidylinositol 3-kinase Catalytic Subunit, Chain A, domain 1"/>
    <property type="match status" value="1"/>
</dbReference>
<proteinExistence type="predicted"/>
<dbReference type="GeneID" id="93646836"/>
<dbReference type="SMART" id="SM00213">
    <property type="entry name" value="UBQ"/>
    <property type="match status" value="1"/>
</dbReference>
<dbReference type="InterPro" id="IPR019956">
    <property type="entry name" value="Ubiquitin_dom"/>
</dbReference>
<dbReference type="PRINTS" id="PR00348">
    <property type="entry name" value="UBIQUITIN"/>
</dbReference>
<dbReference type="InterPro" id="IPR050158">
    <property type="entry name" value="Ubiquitin_ubiquitin-like"/>
</dbReference>
<evidence type="ECO:0000259" key="1">
    <source>
        <dbReference type="PROSITE" id="PS50053"/>
    </source>
</evidence>
<dbReference type="STRING" id="1805483.A0A177EKM7"/>
<dbReference type="OrthoDB" id="419317at2759"/>
<dbReference type="PROSITE" id="PS50053">
    <property type="entry name" value="UBIQUITIN_2"/>
    <property type="match status" value="1"/>
</dbReference>
<comment type="caution">
    <text evidence="2">The sequence shown here is derived from an EMBL/GenBank/DDBJ whole genome shotgun (WGS) entry which is preliminary data.</text>
</comment>
<organism evidence="2 3">
    <name type="scientific">Nematocida displodere</name>
    <dbReference type="NCBI Taxonomy" id="1805483"/>
    <lineage>
        <taxon>Eukaryota</taxon>
        <taxon>Fungi</taxon>
        <taxon>Fungi incertae sedis</taxon>
        <taxon>Microsporidia</taxon>
        <taxon>Nematocida</taxon>
    </lineage>
</organism>
<sequence>MFIKIKTLEGTEVQLKVDHKMKVAQIKQMIEEKEYISTQQQRLIYAGKQLVDGNELEVYNIKNDDVLHLVLALRGGRL</sequence>
<evidence type="ECO:0000313" key="2">
    <source>
        <dbReference type="EMBL" id="OAG32011.1"/>
    </source>
</evidence>
<dbReference type="Pfam" id="PF00240">
    <property type="entry name" value="ubiquitin"/>
    <property type="match status" value="1"/>
</dbReference>
<dbReference type="VEuPathDB" id="MicrosporidiaDB:NEDG_00486"/>
<dbReference type="EMBL" id="LTDL01000014">
    <property type="protein sequence ID" value="OAG32011.1"/>
    <property type="molecule type" value="Genomic_DNA"/>
</dbReference>
<dbReference type="RefSeq" id="XP_067545612.1">
    <property type="nucleotide sequence ID" value="XM_067687904.1"/>
</dbReference>
<feature type="domain" description="Ubiquitin-like" evidence="1">
    <location>
        <begin position="1"/>
        <end position="76"/>
    </location>
</feature>
<dbReference type="SUPFAM" id="SSF54236">
    <property type="entry name" value="Ubiquitin-like"/>
    <property type="match status" value="1"/>
</dbReference>
<dbReference type="InterPro" id="IPR000626">
    <property type="entry name" value="Ubiquitin-like_dom"/>
</dbReference>